<dbReference type="Proteomes" id="UP000232145">
    <property type="component" value="Unassembled WGS sequence"/>
</dbReference>
<dbReference type="RefSeq" id="WP_100743093.1">
    <property type="nucleotide sequence ID" value="NZ_NPDW01000001.1"/>
</dbReference>
<evidence type="ECO:0000313" key="3">
    <source>
        <dbReference type="Proteomes" id="UP000232145"/>
    </source>
</evidence>
<evidence type="ECO:0000313" key="2">
    <source>
        <dbReference type="EMBL" id="PJZ86193.1"/>
    </source>
</evidence>
<gene>
    <name evidence="2" type="ORF">CH364_08510</name>
</gene>
<proteinExistence type="predicted"/>
<sequence length="387" mass="44032">MNSSLTKNRLVLTKERYTQFNTSLLEIWNQLEIPKDSEESWRKFPIGSVDWKELQFDPKEVNPGSIVSEENTVEQSLSEETVQSLLADILKYTPKDYFAYLNLVVAPYYEIILLEEGESEFDFEEEGDKPKHSVRIFYLTKGKTSKTQIRFQNHHLSEDLHLSSSLDFYIAGDSSYLEILDRESSDLDLYRFRNVCILGHNDSQVKYHHYPMGGFRSKLFLHAHLLGKGTEVTVDGVSALGGRNLKDLDMEMFHHADFTTSKISYKAIVTDKAHHIFTGNLIIPPNLKKVTAHQESFNLSLNKKARAEANPKLEVLAEDVSCTHGATVGDIDEEQYFYLLSRGLTPEESKSLLVTAFYGETIQSIGFSDEVKLSLESEIKEILVGGK</sequence>
<dbReference type="PANTHER" id="PTHR43575:SF1">
    <property type="entry name" value="PROTEIN ABCI7, CHLOROPLASTIC"/>
    <property type="match status" value="1"/>
</dbReference>
<comment type="caution">
    <text evidence="2">The sequence shown here is derived from an EMBL/GenBank/DDBJ whole genome shotgun (WGS) entry which is preliminary data.</text>
</comment>
<dbReference type="InterPro" id="IPR037284">
    <property type="entry name" value="SUF_FeS_clus_asmbl_SufBD_sf"/>
</dbReference>
<dbReference type="EMBL" id="NPDX01000001">
    <property type="protein sequence ID" value="PJZ86193.1"/>
    <property type="molecule type" value="Genomic_DNA"/>
</dbReference>
<dbReference type="GO" id="GO:0016226">
    <property type="term" value="P:iron-sulfur cluster assembly"/>
    <property type="evidence" value="ECO:0007669"/>
    <property type="project" value="InterPro"/>
</dbReference>
<dbReference type="InterPro" id="IPR055346">
    <property type="entry name" value="Fe-S_cluster_assembly_SufBD"/>
</dbReference>
<organism evidence="2 3">
    <name type="scientific">Leptospira harrisiae</name>
    <dbReference type="NCBI Taxonomy" id="2023189"/>
    <lineage>
        <taxon>Bacteria</taxon>
        <taxon>Pseudomonadati</taxon>
        <taxon>Spirochaetota</taxon>
        <taxon>Spirochaetia</taxon>
        <taxon>Leptospirales</taxon>
        <taxon>Leptospiraceae</taxon>
        <taxon>Leptospira</taxon>
    </lineage>
</organism>
<reference evidence="2 3" key="1">
    <citation type="submission" date="2017-07" db="EMBL/GenBank/DDBJ databases">
        <title>Leptospira spp. isolated from tropical soils.</title>
        <authorList>
            <person name="Thibeaux R."/>
            <person name="Iraola G."/>
            <person name="Ferres I."/>
            <person name="Bierque E."/>
            <person name="Girault D."/>
            <person name="Soupe-Gilbert M.-E."/>
            <person name="Picardeau M."/>
            <person name="Goarant C."/>
        </authorList>
    </citation>
    <scope>NUCLEOTIDE SEQUENCE [LARGE SCALE GENOMIC DNA]</scope>
    <source>
        <strain evidence="2 3">FH2-B-A1</strain>
    </source>
</reference>
<name>A0A2N0APH6_9LEPT</name>
<keyword evidence="3" id="KW-1185">Reference proteome</keyword>
<evidence type="ECO:0000259" key="1">
    <source>
        <dbReference type="Pfam" id="PF01458"/>
    </source>
</evidence>
<dbReference type="SUPFAM" id="SSF101960">
    <property type="entry name" value="Stabilizer of iron transporter SufD"/>
    <property type="match status" value="1"/>
</dbReference>
<dbReference type="OrthoDB" id="9768262at2"/>
<feature type="domain" description="SUF system FeS cluster assembly SufBD core" evidence="1">
    <location>
        <begin position="155"/>
        <end position="357"/>
    </location>
</feature>
<accession>A0A2N0APH6</accession>
<dbReference type="InterPro" id="IPR000825">
    <property type="entry name" value="SUF_FeS_clus_asmbl_SufBD_core"/>
</dbReference>
<dbReference type="PANTHER" id="PTHR43575">
    <property type="entry name" value="PROTEIN ABCI7, CHLOROPLASTIC"/>
    <property type="match status" value="1"/>
</dbReference>
<dbReference type="AlphaFoldDB" id="A0A2N0APH6"/>
<protein>
    <submittedName>
        <fullName evidence="2">ABC transporter permease</fullName>
    </submittedName>
</protein>
<dbReference type="Pfam" id="PF01458">
    <property type="entry name" value="SUFBD_core"/>
    <property type="match status" value="1"/>
</dbReference>